<feature type="region of interest" description="Disordered" evidence="7">
    <location>
        <begin position="1"/>
        <end position="21"/>
    </location>
</feature>
<keyword evidence="10" id="KW-1185">Reference proteome</keyword>
<dbReference type="SUPFAM" id="SSF48371">
    <property type="entry name" value="ARM repeat"/>
    <property type="match status" value="1"/>
</dbReference>
<dbReference type="InterPro" id="IPR026003">
    <property type="entry name" value="Cohesin_HEAT"/>
</dbReference>
<dbReference type="Pfam" id="PF12765">
    <property type="entry name" value="Cohesin_HEAT"/>
    <property type="match status" value="1"/>
</dbReference>
<dbReference type="OrthoDB" id="418242at2759"/>
<dbReference type="CDD" id="cd23958">
    <property type="entry name" value="SCC2"/>
    <property type="match status" value="1"/>
</dbReference>
<dbReference type="InterPro" id="IPR016024">
    <property type="entry name" value="ARM-type_fold"/>
</dbReference>
<dbReference type="InterPro" id="IPR011989">
    <property type="entry name" value="ARM-like"/>
</dbReference>
<dbReference type="GO" id="GO:0003682">
    <property type="term" value="F:chromatin binding"/>
    <property type="evidence" value="ECO:0007669"/>
    <property type="project" value="TreeGrafter"/>
</dbReference>
<dbReference type="GeneID" id="67018205"/>
<dbReference type="InterPro" id="IPR024986">
    <property type="entry name" value="Nipped-B_C"/>
</dbReference>
<dbReference type="PANTHER" id="PTHR21704">
    <property type="entry name" value="NIPPED-B-LIKE PROTEIN DELANGIN SCC2-RELATED"/>
    <property type="match status" value="1"/>
</dbReference>
<organism evidence="9 10">
    <name type="scientific">Alternaria atra</name>
    <dbReference type="NCBI Taxonomy" id="119953"/>
    <lineage>
        <taxon>Eukaryota</taxon>
        <taxon>Fungi</taxon>
        <taxon>Dikarya</taxon>
        <taxon>Ascomycota</taxon>
        <taxon>Pezizomycotina</taxon>
        <taxon>Dothideomycetes</taxon>
        <taxon>Pleosporomycetidae</taxon>
        <taxon>Pleosporales</taxon>
        <taxon>Pleosporineae</taxon>
        <taxon>Pleosporaceae</taxon>
        <taxon>Alternaria</taxon>
        <taxon>Alternaria sect. Ulocladioides</taxon>
    </lineage>
</organism>
<dbReference type="GO" id="GO:0071169">
    <property type="term" value="P:establishment of protein localization to chromatin"/>
    <property type="evidence" value="ECO:0007669"/>
    <property type="project" value="TreeGrafter"/>
</dbReference>
<comment type="subcellular location">
    <subcellularLocation>
        <location evidence="1 6">Nucleus</location>
    </subcellularLocation>
</comment>
<evidence type="ECO:0000256" key="1">
    <source>
        <dbReference type="ARBA" id="ARBA00004123"/>
    </source>
</evidence>
<evidence type="ECO:0000256" key="6">
    <source>
        <dbReference type="RuleBase" id="RU364107"/>
    </source>
</evidence>
<evidence type="ECO:0000256" key="5">
    <source>
        <dbReference type="ARBA" id="ARBA00023306"/>
    </source>
</evidence>
<feature type="domain" description="Sister chromatid cohesion C-terminal" evidence="8">
    <location>
        <begin position="1425"/>
        <end position="1608"/>
    </location>
</feature>
<comment type="similarity">
    <text evidence="2 6">Belongs to the SCC2/Nipped-B family.</text>
</comment>
<dbReference type="InterPro" id="IPR033031">
    <property type="entry name" value="Scc2/Nipped-B"/>
</dbReference>
<accession>A0A8J2N7B0</accession>
<feature type="region of interest" description="Disordered" evidence="7">
    <location>
        <begin position="152"/>
        <end position="238"/>
    </location>
</feature>
<dbReference type="GO" id="GO:1990414">
    <property type="term" value="P:replication-born double-strand break repair via sister chromatid exchange"/>
    <property type="evidence" value="ECO:0007669"/>
    <property type="project" value="TreeGrafter"/>
</dbReference>
<evidence type="ECO:0000256" key="3">
    <source>
        <dbReference type="ARBA" id="ARBA00022737"/>
    </source>
</evidence>
<feature type="region of interest" description="Disordered" evidence="7">
    <location>
        <begin position="106"/>
        <end position="128"/>
    </location>
</feature>
<dbReference type="Pfam" id="PF12830">
    <property type="entry name" value="Nipped-B_C"/>
    <property type="match status" value="1"/>
</dbReference>
<name>A0A8J2N7B0_9PLEO</name>
<dbReference type="GO" id="GO:0090694">
    <property type="term" value="C:Scc2-Scc4 cohesin loading complex"/>
    <property type="evidence" value="ECO:0007669"/>
    <property type="project" value="TreeGrafter"/>
</dbReference>
<evidence type="ECO:0000313" key="9">
    <source>
        <dbReference type="EMBL" id="CAG5162942.1"/>
    </source>
</evidence>
<dbReference type="GO" id="GO:0010468">
    <property type="term" value="P:regulation of gene expression"/>
    <property type="evidence" value="ECO:0007669"/>
    <property type="project" value="InterPro"/>
</dbReference>
<feature type="region of interest" description="Disordered" evidence="7">
    <location>
        <begin position="607"/>
        <end position="628"/>
    </location>
</feature>
<proteinExistence type="inferred from homology"/>
<evidence type="ECO:0000256" key="7">
    <source>
        <dbReference type="SAM" id="MobiDB-lite"/>
    </source>
</evidence>
<keyword evidence="3 6" id="KW-0677">Repeat</keyword>
<evidence type="ECO:0000256" key="2">
    <source>
        <dbReference type="ARBA" id="ARBA00009252"/>
    </source>
</evidence>
<feature type="region of interest" description="Disordered" evidence="7">
    <location>
        <begin position="1772"/>
        <end position="1836"/>
    </location>
</feature>
<protein>
    <recommendedName>
        <fullName evidence="6">Sister chromatid cohesion protein</fullName>
    </recommendedName>
</protein>
<dbReference type="GO" id="GO:0034087">
    <property type="term" value="P:establishment of mitotic sister chromatid cohesion"/>
    <property type="evidence" value="ECO:0007669"/>
    <property type="project" value="TreeGrafter"/>
</dbReference>
<dbReference type="GO" id="GO:0140588">
    <property type="term" value="P:chromatin looping"/>
    <property type="evidence" value="ECO:0007669"/>
    <property type="project" value="InterPro"/>
</dbReference>
<reference evidence="9" key="1">
    <citation type="submission" date="2021-05" db="EMBL/GenBank/DDBJ databases">
        <authorList>
            <person name="Stam R."/>
        </authorList>
    </citation>
    <scope>NUCLEOTIDE SEQUENCE</scope>
    <source>
        <strain evidence="9">CS162</strain>
    </source>
</reference>
<evidence type="ECO:0000259" key="8">
    <source>
        <dbReference type="Pfam" id="PF12830"/>
    </source>
</evidence>
<dbReference type="EMBL" id="CAJRGZ010000019">
    <property type="protein sequence ID" value="CAG5162942.1"/>
    <property type="molecule type" value="Genomic_DNA"/>
</dbReference>
<comment type="caution">
    <text evidence="9">The sequence shown here is derived from an EMBL/GenBank/DDBJ whole genome shotgun (WGS) entry which is preliminary data.</text>
</comment>
<gene>
    <name evidence="9" type="ORF">ALTATR162_LOCUS6328</name>
</gene>
<evidence type="ECO:0000313" key="10">
    <source>
        <dbReference type="Proteomes" id="UP000676310"/>
    </source>
</evidence>
<feature type="compositionally biased region" description="Low complexity" evidence="7">
    <location>
        <begin position="214"/>
        <end position="224"/>
    </location>
</feature>
<keyword evidence="5 6" id="KW-0131">Cell cycle</keyword>
<dbReference type="Proteomes" id="UP000676310">
    <property type="component" value="Unassembled WGS sequence"/>
</dbReference>
<evidence type="ECO:0000256" key="4">
    <source>
        <dbReference type="ARBA" id="ARBA00023242"/>
    </source>
</evidence>
<dbReference type="RefSeq" id="XP_043169884.1">
    <property type="nucleotide sequence ID" value="XM_043313949.1"/>
</dbReference>
<feature type="compositionally biased region" description="Basic residues" evidence="7">
    <location>
        <begin position="1812"/>
        <end position="1826"/>
    </location>
</feature>
<dbReference type="PANTHER" id="PTHR21704:SF18">
    <property type="entry name" value="NIPPED-B-LIKE PROTEIN"/>
    <property type="match status" value="1"/>
</dbReference>
<sequence>MNGNWHNGNGGGLPFRRPPPTVDEALPYSPFTSIIPFSPDMIPFPTAEPPTPPSTLNLEQQKAAKKAVGILNAEIEGQSTAQHLHDTLNQLRNLLLRDKLPEYHFKPMPQLATPPPDSPVKGTNGDTPKFLSALSPFARKLYEQTDVAFTAPSVKPLEQPRKEYAPSRNAPPRNDPPRIAPPPLPPQQARVAAPQPPATPNGHAYAQNADLPYSSSALSSVPSSTPIRPPGPAVMIKPKAVPRGDYTFIDNIDIGNLSQKKEDNRAEGGATVLRPHEREIADGKIDVLDSLVTTLTEDKDDLDGSLHFTKVMTPDGEFSVLKSRSMDNLSEKMSGVVSLGRFNVLPVDLAMQIQSLLHPAVVSTTKNGLFPQEEANLELTESIATAKFALKSSKLLLETMIEGRDDYRMRREDIIDTIVDLTKLIKDACIIPVVRSRRFGEAQDLFNAASAHRQDLQMVLRLCGAVLTRFATLIGKYNLSDRALNTLEYLTLELLVEQNSDNEKDSVFSIKKFEHFRQKAMDVLAQIFARHPSQQSSILGGIISNLEKLPDKKASARQFLSAREVPIMTISALFMRFVQVVATNSSTRTVSQTDNALADMVEDDVSDYEPGQALSRDSKRGGGSEPPAVTAQKLNMTAANIASYIVTQLCEKASNTSKSGDKPFRNLLDLFVDDFCNVLGSPQWPAAVMLLQMLLVRMRTILQDDQATKHSVVDKDMALTTMARIGCGVIDFRDQLKKMRQRLDISQSDLSSRLDRLVNDAMSEDIKERVNDVDLLAFDGPYRMVLESLVDYLDLRPSQEDPHLQAATGFYVSSWLTAVVKTFPEGDEGHRPQAITTVQQCLESMVADPKWLAQKYKFQSVSDDQSKLAAGVITLQSQVCRYLSQIVNQMQIYARDKSSSKLRTRGTAGLQQLLDKDSRVISDEHVINMIPSLRDSSPMVREATLSLLSNCLAKEPSLERHVLPQILEMTTDPSNGPKKKAIKLLKEIYLRSTSKQVRLKIAAPLLLPSQDDENAISELGRNVLEEIWLTSANANVKPDDSQHRLNRVQRAAFMVDLLESVEKSTIHLEAFEKFFVHCLSPEAKGPAANLKICGQLVADLVDEVIDPGNGTDTKSQARVMNTLSVFAKIRPTLFTVDHLRHLKLYIKTIVNNDDVALVRPTVVIFRHVLPTLPPLQHAFAEEIRASLMRNVPKLAKCASMAWPTSRETLLDVIHCLWAISEMPGMDADKIFATVCSVICNLRPLLASTKEQAAENNDRILSYLILLGAFGQVCSLDRQAESFITKLRTFISRNEAVKKQMEPLLNQKNPPPPSLLLLDTVRPFTMQTWELKFREQALQSMGGICQQSPEHFMRGEVEKVVKLVFINEGNDSLRHIALSFFRQFFSVAERRSETGAQIATGKGAANGSARLETSFTATGNDHATLHLAQKFLEYFVKAALENKNDSAVIATDIIASISRQGLVHPKECGAALVALATSPNPSLARVAADEHRRIHEKQESYLEKEYMQAIYMAFKYQLNMFNDPHGMVEATHTPKLAKLFEALKTGKKASLKKFITNFCKQVDFDLAKLDVNGTIPEAILYARFCLENLALLDFPHQEELAVFLNAVEAMVLNTTGPAIGVVIADELPKQYMNVAQPPPQDIFQQQMLEANGISEMPPMLPAAVPTASQLAPPVIDDGRLRQITIACMILQMVWETRTFVRRCYSVKSNAPISQKDYIKPAHRNNLVTGKEIWERFQTIMRALDSRESMVKQCYDFADLLDIDRETFIDAEGDDTLGAGYETPNENGEDGTPLPTSGRGRKRKSNVSLGNTPKKARRPSGSKKKRNSRTPDGDGDSD</sequence>
<dbReference type="GO" id="GO:0061775">
    <property type="term" value="F:cohesin loader activity"/>
    <property type="evidence" value="ECO:0007669"/>
    <property type="project" value="InterPro"/>
</dbReference>
<keyword evidence="4 6" id="KW-0539">Nucleus</keyword>
<dbReference type="Gene3D" id="1.25.10.10">
    <property type="entry name" value="Leucine-rich Repeat Variant"/>
    <property type="match status" value="1"/>
</dbReference>